<protein>
    <submittedName>
        <fullName evidence="1">Uncharacterized protein</fullName>
    </submittedName>
</protein>
<accession>A0A2P2JGM8</accession>
<reference evidence="1" key="1">
    <citation type="submission" date="2018-02" db="EMBL/GenBank/DDBJ databases">
        <title>Rhizophora mucronata_Transcriptome.</title>
        <authorList>
            <person name="Meera S.P."/>
            <person name="Sreeshan A."/>
            <person name="Augustine A."/>
        </authorList>
    </citation>
    <scope>NUCLEOTIDE SEQUENCE</scope>
    <source>
        <tissue evidence="1">Leaf</tissue>
    </source>
</reference>
<dbReference type="EMBL" id="GGEC01012151">
    <property type="protein sequence ID" value="MBW92634.1"/>
    <property type="molecule type" value="Transcribed_RNA"/>
</dbReference>
<sequence length="64" mass="7421">MHPRLWGIFASRCRDHFTILFLIHYLFPTHLLGISLFHPEKCNGVEHAFHTRITGGSACKHYTS</sequence>
<dbReference type="AlphaFoldDB" id="A0A2P2JGM8"/>
<name>A0A2P2JGM8_RHIMU</name>
<organism evidence="1">
    <name type="scientific">Rhizophora mucronata</name>
    <name type="common">Asiatic mangrove</name>
    <dbReference type="NCBI Taxonomy" id="61149"/>
    <lineage>
        <taxon>Eukaryota</taxon>
        <taxon>Viridiplantae</taxon>
        <taxon>Streptophyta</taxon>
        <taxon>Embryophyta</taxon>
        <taxon>Tracheophyta</taxon>
        <taxon>Spermatophyta</taxon>
        <taxon>Magnoliopsida</taxon>
        <taxon>eudicotyledons</taxon>
        <taxon>Gunneridae</taxon>
        <taxon>Pentapetalae</taxon>
        <taxon>rosids</taxon>
        <taxon>fabids</taxon>
        <taxon>Malpighiales</taxon>
        <taxon>Rhizophoraceae</taxon>
        <taxon>Rhizophora</taxon>
    </lineage>
</organism>
<proteinExistence type="predicted"/>
<evidence type="ECO:0000313" key="1">
    <source>
        <dbReference type="EMBL" id="MBW92634.1"/>
    </source>
</evidence>